<dbReference type="Proteomes" id="UP000696573">
    <property type="component" value="Unassembled WGS sequence"/>
</dbReference>
<dbReference type="Pfam" id="PF02386">
    <property type="entry name" value="TrkH"/>
    <property type="match status" value="1"/>
</dbReference>
<dbReference type="OrthoDB" id="9999863at2759"/>
<keyword evidence="4 7" id="KW-1133">Transmembrane helix</keyword>
<dbReference type="PANTHER" id="PTHR31064">
    <property type="entry name" value="POTASSIUM TRANSPORT PROTEIN DDB_G0292412-RELATED"/>
    <property type="match status" value="1"/>
</dbReference>
<dbReference type="AlphaFoldDB" id="A0A9N9W3F7"/>
<dbReference type="GO" id="GO:1990573">
    <property type="term" value="P:potassium ion import across plasma membrane"/>
    <property type="evidence" value="ECO:0007669"/>
    <property type="project" value="TreeGrafter"/>
</dbReference>
<accession>A0A9N9W3F7</accession>
<name>A0A9N9W3F7_9HYPO</name>
<feature type="transmembrane region" description="Helical" evidence="7">
    <location>
        <begin position="63"/>
        <end position="84"/>
    </location>
</feature>
<dbReference type="PANTHER" id="PTHR31064:SF5">
    <property type="entry name" value="POTASSIUM ION TRANSPORTER (EUROFUNG)"/>
    <property type="match status" value="1"/>
</dbReference>
<sequence length="117" mass="13100">MRHMQNQLNFDLWYIFLGIFCICIAEAGKIADTDEPAFSVWTVFFEATSAYGNVGLSLGHPTVATSLCGIFTIFSKLVICAMMIRGRHRGLPYALDRAIMLPDQPLLDLEPEDEKTV</sequence>
<evidence type="ECO:0000313" key="9">
    <source>
        <dbReference type="Proteomes" id="UP000696573"/>
    </source>
</evidence>
<evidence type="ECO:0000256" key="6">
    <source>
        <dbReference type="ARBA" id="ARBA00023136"/>
    </source>
</evidence>
<organism evidence="8 9">
    <name type="scientific">Clonostachys rhizophaga</name>
    <dbReference type="NCBI Taxonomy" id="160324"/>
    <lineage>
        <taxon>Eukaryota</taxon>
        <taxon>Fungi</taxon>
        <taxon>Dikarya</taxon>
        <taxon>Ascomycota</taxon>
        <taxon>Pezizomycotina</taxon>
        <taxon>Sordariomycetes</taxon>
        <taxon>Hypocreomycetidae</taxon>
        <taxon>Hypocreales</taxon>
        <taxon>Bionectriaceae</taxon>
        <taxon>Clonostachys</taxon>
    </lineage>
</organism>
<keyword evidence="9" id="KW-1185">Reference proteome</keyword>
<dbReference type="EMBL" id="CABFNQ020000764">
    <property type="protein sequence ID" value="CAH0041876.1"/>
    <property type="molecule type" value="Genomic_DNA"/>
</dbReference>
<dbReference type="InterPro" id="IPR003445">
    <property type="entry name" value="Cat_transpt"/>
</dbReference>
<proteinExistence type="predicted"/>
<keyword evidence="3 7" id="KW-0812">Transmembrane</keyword>
<evidence type="ECO:0000256" key="2">
    <source>
        <dbReference type="ARBA" id="ARBA00022448"/>
    </source>
</evidence>
<gene>
    <name evidence="8" type="ORF">CRHIZ90672A_00012323</name>
</gene>
<comment type="caution">
    <text evidence="8">The sequence shown here is derived from an EMBL/GenBank/DDBJ whole genome shotgun (WGS) entry which is preliminary data.</text>
</comment>
<feature type="transmembrane region" description="Helical" evidence="7">
    <location>
        <begin position="12"/>
        <end position="31"/>
    </location>
</feature>
<dbReference type="GO" id="GO:0140107">
    <property type="term" value="F:high-affinity potassium ion transmembrane transporter activity"/>
    <property type="evidence" value="ECO:0007669"/>
    <property type="project" value="TreeGrafter"/>
</dbReference>
<evidence type="ECO:0000256" key="7">
    <source>
        <dbReference type="SAM" id="Phobius"/>
    </source>
</evidence>
<evidence type="ECO:0000256" key="1">
    <source>
        <dbReference type="ARBA" id="ARBA00004141"/>
    </source>
</evidence>
<dbReference type="GO" id="GO:0030007">
    <property type="term" value="P:intracellular potassium ion homeostasis"/>
    <property type="evidence" value="ECO:0007669"/>
    <property type="project" value="TreeGrafter"/>
</dbReference>
<dbReference type="InterPro" id="IPR051143">
    <property type="entry name" value="TrkH_K-transport"/>
</dbReference>
<evidence type="ECO:0000256" key="5">
    <source>
        <dbReference type="ARBA" id="ARBA00023065"/>
    </source>
</evidence>
<evidence type="ECO:0000256" key="3">
    <source>
        <dbReference type="ARBA" id="ARBA00022692"/>
    </source>
</evidence>
<keyword evidence="5" id="KW-0406">Ion transport</keyword>
<evidence type="ECO:0000313" key="8">
    <source>
        <dbReference type="EMBL" id="CAH0041876.1"/>
    </source>
</evidence>
<reference evidence="8" key="1">
    <citation type="submission" date="2021-10" db="EMBL/GenBank/DDBJ databases">
        <authorList>
            <person name="Piombo E."/>
        </authorList>
    </citation>
    <scope>NUCLEOTIDE SEQUENCE</scope>
</reference>
<comment type="subcellular location">
    <subcellularLocation>
        <location evidence="1">Membrane</location>
        <topology evidence="1">Multi-pass membrane protein</topology>
    </subcellularLocation>
</comment>
<keyword evidence="6 7" id="KW-0472">Membrane</keyword>
<evidence type="ECO:0000256" key="4">
    <source>
        <dbReference type="ARBA" id="ARBA00022989"/>
    </source>
</evidence>
<keyword evidence="2" id="KW-0813">Transport</keyword>
<dbReference type="GO" id="GO:0005886">
    <property type="term" value="C:plasma membrane"/>
    <property type="evidence" value="ECO:0007669"/>
    <property type="project" value="TreeGrafter"/>
</dbReference>
<protein>
    <submittedName>
        <fullName evidence="8">Uncharacterized protein</fullName>
    </submittedName>
</protein>